<reference evidence="2 3" key="1">
    <citation type="submission" date="2017-06" db="EMBL/GenBank/DDBJ databases">
        <title>Sequencing and comparative analysis of myxobacterial genomes.</title>
        <authorList>
            <person name="Rupp O."/>
            <person name="Goesmann A."/>
            <person name="Sogaard-Andersen L."/>
        </authorList>
    </citation>
    <scope>NUCLEOTIDE SEQUENCE [LARGE SCALE GENOMIC DNA]</scope>
    <source>
        <strain evidence="2 3">DSM 52655</strain>
    </source>
</reference>
<name>A0A250J524_9BACT</name>
<protein>
    <recommendedName>
        <fullName evidence="4">Baseplate protein J-like domain-containing protein</fullName>
    </recommendedName>
</protein>
<accession>A0A250J524</accession>
<organism evidence="2 3">
    <name type="scientific">Cystobacter fuscus</name>
    <dbReference type="NCBI Taxonomy" id="43"/>
    <lineage>
        <taxon>Bacteria</taxon>
        <taxon>Pseudomonadati</taxon>
        <taxon>Myxococcota</taxon>
        <taxon>Myxococcia</taxon>
        <taxon>Myxococcales</taxon>
        <taxon>Cystobacterineae</taxon>
        <taxon>Archangiaceae</taxon>
        <taxon>Cystobacter</taxon>
    </lineage>
</organism>
<gene>
    <name evidence="2" type="ORF">CYFUS_004474</name>
</gene>
<dbReference type="KEGG" id="cfus:CYFUS_004474"/>
<evidence type="ECO:0000313" key="2">
    <source>
        <dbReference type="EMBL" id="ATB39035.1"/>
    </source>
</evidence>
<sequence>MSKATDITRWNRAGLRRLRYVDANAATLLEEIRIRLAERFPQWQAMQVPESKGGAGLRASESEQETERQASLLARYQAPRAPVPDWGWEIARALARASHVLTEHLDAYANEAYLGTATQWENLRRLVEMIDYHPRPSASASTPLVLDAKPGARGRVGQGFAARYSPADGGAPIVFETLDELDIDSRLNALRPSGYGVNPAVLDAGTQVLELEGALSGIHVGEPLVLESEGEATPRLVAHVVENVVLGLASTLVTVTPALETDAFLRGRTRVHVRPRERLAPVGPVVGTAVTVGRVLRLKVEPQGLLPGDLVTLTDGQTWCYRRVTSIDGRRLELDVAVGPLILSRATVARPMLLAVAVWLSSGPIQGSSPPEVEHRVQVVGDWSRLIGQTLADPRAFEGKVAERHVRVVGASAVPVTPSTQAGQGYTTLQLRQRLGSNDASQLANPPSFLVPPVSAAWEVDVTLVADDPDSRLPASLTVTQPKGLAAGDVVVAVTGSQAAWGRVGSVVVDTDARRAVLWPEQGWSGRGGEDFPVASTRVFGQFQQVARLVGWNVNTTPLTGNAVPLEVLPEALRYGRLLVMRQEGGEPPRLTRVRAVQGGSLILADSLPAGSTVDNLVLHANVVVAGHGERRPERVLGSGDATRTNQSFVLRERDLSFVPDATRPSGVRADLDVIVEGRKWLQVVSLRDSGPTDPHYMVRVVLEGDLAVVFGDGRNGRRLPTGTNNVRVSFRVGSGLVGNLAEGSLVKPSRPHPLVEAVGQPLRATGGNDMEGVEALRRSAPATVLSLERAVSTSDFASLAEGHSSVWQALSFLGRSGDSRQQRVEVVVVPADGGGLGSLRQTLKEYLQAHAVPGVEVEVSAYKPQPVRLDVTVEVDTRAYNPDTVVKAVREVLAEALSLRRRELGQPLYLSDVYKVVEAVPGVENSVCVMDGTPGKQRLDAWSRAHVIHLEAGASGLTLNFQEYSL</sequence>
<evidence type="ECO:0000256" key="1">
    <source>
        <dbReference type="SAM" id="MobiDB-lite"/>
    </source>
</evidence>
<proteinExistence type="predicted"/>
<feature type="region of interest" description="Disordered" evidence="1">
    <location>
        <begin position="47"/>
        <end position="70"/>
    </location>
</feature>
<dbReference type="EMBL" id="CP022098">
    <property type="protein sequence ID" value="ATB39035.1"/>
    <property type="molecule type" value="Genomic_DNA"/>
</dbReference>
<dbReference type="RefSeq" id="WP_095987126.1">
    <property type="nucleotide sequence ID" value="NZ_CP022098.1"/>
</dbReference>
<dbReference type="AlphaFoldDB" id="A0A250J524"/>
<evidence type="ECO:0008006" key="4">
    <source>
        <dbReference type="Google" id="ProtNLM"/>
    </source>
</evidence>
<dbReference type="Proteomes" id="UP000217257">
    <property type="component" value="Chromosome"/>
</dbReference>
<evidence type="ECO:0000313" key="3">
    <source>
        <dbReference type="Proteomes" id="UP000217257"/>
    </source>
</evidence>